<keyword evidence="2" id="KW-1185">Reference proteome</keyword>
<sequence>MSLIRSGVCFFPSEGLLSLHLNQHLELLAPREELDQGKHKNPYINLTLRIAPLFLPWELLHQPPKTPIPKVSDLPLYLRYLSQRQ</sequence>
<dbReference type="EMBL" id="MSDW01000001">
    <property type="protein sequence ID" value="OKY79182.1"/>
    <property type="molecule type" value="Genomic_DNA"/>
</dbReference>
<name>A0A1Q6DXZ3_METT1</name>
<gene>
    <name evidence="1" type="ORF">BTN85_1690</name>
</gene>
<dbReference type="AlphaFoldDB" id="A0A1Q6DXZ3"/>
<proteinExistence type="predicted"/>
<comment type="caution">
    <text evidence="1">The sequence shown here is derived from an EMBL/GenBank/DDBJ whole genome shotgun (WGS) entry which is preliminary data.</text>
</comment>
<dbReference type="Proteomes" id="UP000185744">
    <property type="component" value="Unassembled WGS sequence"/>
</dbReference>
<protein>
    <submittedName>
        <fullName evidence="1">Uncharacterized protein</fullName>
    </submittedName>
</protein>
<accession>A0A1Q6DXZ3</accession>
<reference evidence="1" key="1">
    <citation type="submission" date="2016-12" db="EMBL/GenBank/DDBJ databases">
        <title>Discovery of methanogenic haloarchaea.</title>
        <authorList>
            <person name="Sorokin D.Y."/>
            <person name="Makarova K.S."/>
            <person name="Abbas B."/>
            <person name="Ferrer M."/>
            <person name="Golyshin P.N."/>
        </authorList>
    </citation>
    <scope>NUCLEOTIDE SEQUENCE [LARGE SCALE GENOMIC DNA]</scope>
    <source>
        <strain evidence="1">HMET1</strain>
    </source>
</reference>
<evidence type="ECO:0000313" key="1">
    <source>
        <dbReference type="EMBL" id="OKY79182.1"/>
    </source>
</evidence>
<dbReference type="InParanoid" id="A0A1Q6DXZ3"/>
<evidence type="ECO:0000313" key="2">
    <source>
        <dbReference type="Proteomes" id="UP000185744"/>
    </source>
</evidence>
<organism evidence="1 2">
    <name type="scientific">Methanohalarchaeum thermophilum</name>
    <dbReference type="NCBI Taxonomy" id="1903181"/>
    <lineage>
        <taxon>Archaea</taxon>
        <taxon>Methanobacteriati</taxon>
        <taxon>Methanobacteriota</taxon>
        <taxon>Methanonatronarchaeia</taxon>
        <taxon>Methanonatronarchaeales</taxon>
        <taxon>Methanonatronarchaeaceae</taxon>
        <taxon>Candidatus Methanohalarchaeum</taxon>
    </lineage>
</organism>